<evidence type="ECO:0000256" key="2">
    <source>
        <dbReference type="ARBA" id="ARBA00022517"/>
    </source>
</evidence>
<dbReference type="PANTHER" id="PTHR17039:SF0">
    <property type="entry name" value="U3 SMALL NUCLEOLAR RIBONUCLEOPROTEIN PROTEIN MPP10"/>
    <property type="match status" value="1"/>
</dbReference>
<dbReference type="KEGG" id="tut:107366649"/>
<reference evidence="8" key="2">
    <citation type="submission" date="2015-06" db="UniProtKB">
        <authorList>
            <consortium name="EnsemblMetazoa"/>
        </authorList>
    </citation>
    <scope>IDENTIFICATION</scope>
</reference>
<dbReference type="OMA" id="SSEICCV"/>
<dbReference type="eggNOG" id="KOG2600">
    <property type="taxonomic scope" value="Eukaryota"/>
</dbReference>
<keyword evidence="5" id="KW-0687">Ribonucleoprotein</keyword>
<dbReference type="GO" id="GO:0034457">
    <property type="term" value="C:Mpp10 complex"/>
    <property type="evidence" value="ECO:0007669"/>
    <property type="project" value="InterPro"/>
</dbReference>
<evidence type="ECO:0000256" key="6">
    <source>
        <dbReference type="ARBA" id="ARBA00029455"/>
    </source>
</evidence>
<dbReference type="Proteomes" id="UP000015104">
    <property type="component" value="Unassembled WGS sequence"/>
</dbReference>
<organism evidence="8 9">
    <name type="scientific">Tetranychus urticae</name>
    <name type="common">Two-spotted spider mite</name>
    <dbReference type="NCBI Taxonomy" id="32264"/>
    <lineage>
        <taxon>Eukaryota</taxon>
        <taxon>Metazoa</taxon>
        <taxon>Ecdysozoa</taxon>
        <taxon>Arthropoda</taxon>
        <taxon>Chelicerata</taxon>
        <taxon>Arachnida</taxon>
        <taxon>Acari</taxon>
        <taxon>Acariformes</taxon>
        <taxon>Trombidiformes</taxon>
        <taxon>Prostigmata</taxon>
        <taxon>Eleutherengona</taxon>
        <taxon>Raphignathae</taxon>
        <taxon>Tetranychoidea</taxon>
        <taxon>Tetranychidae</taxon>
        <taxon>Tetranychus</taxon>
    </lineage>
</organism>
<evidence type="ECO:0000256" key="7">
    <source>
        <dbReference type="SAM" id="MobiDB-lite"/>
    </source>
</evidence>
<feature type="region of interest" description="Disordered" evidence="7">
    <location>
        <begin position="339"/>
        <end position="419"/>
    </location>
</feature>
<keyword evidence="9" id="KW-1185">Reference proteome</keyword>
<dbReference type="HOGENOM" id="CLU_011271_3_0_1"/>
<dbReference type="STRING" id="32264.T1KRU3"/>
<feature type="compositionally biased region" description="Basic and acidic residues" evidence="7">
    <location>
        <begin position="341"/>
        <end position="361"/>
    </location>
</feature>
<dbReference type="OrthoDB" id="445326at2759"/>
<evidence type="ECO:0000256" key="5">
    <source>
        <dbReference type="ARBA" id="ARBA00023274"/>
    </source>
</evidence>
<comment type="similarity">
    <text evidence="6">Belongs to the MPP10 family.</text>
</comment>
<dbReference type="PANTHER" id="PTHR17039">
    <property type="entry name" value="U3 SMALL NUCLEOLAR RIBONUCLEOPROTEIN PROTEIN MPP10"/>
    <property type="match status" value="1"/>
</dbReference>
<reference evidence="9" key="1">
    <citation type="submission" date="2011-08" db="EMBL/GenBank/DDBJ databases">
        <authorList>
            <person name="Rombauts S."/>
        </authorList>
    </citation>
    <scope>NUCLEOTIDE SEQUENCE</scope>
    <source>
        <strain evidence="9">London</strain>
    </source>
</reference>
<dbReference type="EMBL" id="CAEY01000418">
    <property type="status" value="NOT_ANNOTATED_CDS"/>
    <property type="molecule type" value="Genomic_DNA"/>
</dbReference>
<evidence type="ECO:0000313" key="9">
    <source>
        <dbReference type="Proteomes" id="UP000015104"/>
    </source>
</evidence>
<dbReference type="GO" id="GO:0005732">
    <property type="term" value="C:sno(s)RNA-containing ribonucleoprotein complex"/>
    <property type="evidence" value="ECO:0007669"/>
    <property type="project" value="InterPro"/>
</dbReference>
<dbReference type="Pfam" id="PF04006">
    <property type="entry name" value="Mpp10"/>
    <property type="match status" value="1"/>
</dbReference>
<keyword evidence="4" id="KW-0539">Nucleus</keyword>
<name>T1KRU3_TETUR</name>
<dbReference type="GO" id="GO:0032040">
    <property type="term" value="C:small-subunit processome"/>
    <property type="evidence" value="ECO:0007669"/>
    <property type="project" value="TreeGrafter"/>
</dbReference>
<evidence type="ECO:0000256" key="3">
    <source>
        <dbReference type="ARBA" id="ARBA00022552"/>
    </source>
</evidence>
<feature type="compositionally biased region" description="Basic residues" evidence="7">
    <location>
        <begin position="362"/>
        <end position="372"/>
    </location>
</feature>
<proteinExistence type="inferred from homology"/>
<dbReference type="AlphaFoldDB" id="T1KRU3"/>
<comment type="subcellular location">
    <subcellularLocation>
        <location evidence="1">Nucleus</location>
        <location evidence="1">Nucleolus</location>
    </subcellularLocation>
</comment>
<keyword evidence="2" id="KW-0690">Ribosome biogenesis</keyword>
<dbReference type="InterPro" id="IPR012173">
    <property type="entry name" value="Mpp10"/>
</dbReference>
<dbReference type="PIRSF" id="PIRSF017300">
    <property type="entry name" value="snoRNP_Mpp10"/>
    <property type="match status" value="1"/>
</dbReference>
<protein>
    <submittedName>
        <fullName evidence="8">Uncharacterized protein</fullName>
    </submittedName>
</protein>
<evidence type="ECO:0000256" key="4">
    <source>
        <dbReference type="ARBA" id="ARBA00023242"/>
    </source>
</evidence>
<sequence length="419" mass="48449">MADQIKFDSQQIFGLFNKSVSDLTSFLRPNKKIENDLRDLTLKLFELFKLNSGVPGIKDLVTEGFDEEQIWAQLEKHNHTFMKIIDKDVSNLSSLAKKLTKTVKIDIPQDDDFDILEPASSGEDEEEELKKLLGPREKFVGKMLSTFEQEQLQMDEKITKLEEENLKSKPWKLIGEVTADKRPANSLLEDHLQYDFIARPAPIIDEQVALKLEDLIKQRIKDGIWDDVERKIKPAEQPFEYKRRLILDQEKSKVGLAEVYEKDYLQRTQQDKVEEENETHKEIRKMMSAIFLQLDSLSSFHFTPKPPEPEVKIVNNLPAVSAEDTIPVAVSEANLLAPEEVLEKPKRPVKGATERDTTDRKHDRRLKKKKQKIIAARKNAKKISNVEKLSQSAKQKAKQAEKLERTQKQRQMKPSQLKT</sequence>
<accession>T1KRU3</accession>
<evidence type="ECO:0000313" key="8">
    <source>
        <dbReference type="EnsemblMetazoa" id="tetur19g00730.1"/>
    </source>
</evidence>
<dbReference type="EnsemblMetazoa" id="tetur19g00730.1">
    <property type="protein sequence ID" value="tetur19g00730.1"/>
    <property type="gene ID" value="tetur19g00730"/>
</dbReference>
<dbReference type="GO" id="GO:0006364">
    <property type="term" value="P:rRNA processing"/>
    <property type="evidence" value="ECO:0007669"/>
    <property type="project" value="UniProtKB-KW"/>
</dbReference>
<keyword evidence="3" id="KW-0698">rRNA processing</keyword>
<gene>
    <name evidence="8" type="primary">107366649</name>
</gene>
<feature type="compositionally biased region" description="Basic and acidic residues" evidence="7">
    <location>
        <begin position="398"/>
        <end position="407"/>
    </location>
</feature>
<evidence type="ECO:0000256" key="1">
    <source>
        <dbReference type="ARBA" id="ARBA00004604"/>
    </source>
</evidence>